<protein>
    <recommendedName>
        <fullName evidence="3">Cysteine-rich CWC family protein</fullName>
    </recommendedName>
</protein>
<dbReference type="OrthoDB" id="9800168at2"/>
<dbReference type="RefSeq" id="WP_105037906.1">
    <property type="nucleotide sequence ID" value="NZ_PPSL01000001.1"/>
</dbReference>
<comment type="caution">
    <text evidence="1">The sequence shown here is derived from an EMBL/GenBank/DDBJ whole genome shotgun (WGS) entry which is preliminary data.</text>
</comment>
<evidence type="ECO:0008006" key="3">
    <source>
        <dbReference type="Google" id="ProtNLM"/>
    </source>
</evidence>
<dbReference type="AlphaFoldDB" id="A0A2S7T1D0"/>
<dbReference type="Proteomes" id="UP000239872">
    <property type="component" value="Unassembled WGS sequence"/>
</dbReference>
<evidence type="ECO:0000313" key="1">
    <source>
        <dbReference type="EMBL" id="PQJ13022.1"/>
    </source>
</evidence>
<evidence type="ECO:0000313" key="2">
    <source>
        <dbReference type="Proteomes" id="UP000239872"/>
    </source>
</evidence>
<dbReference type="InterPro" id="IPR032720">
    <property type="entry name" value="Cys_rich_CWC"/>
</dbReference>
<name>A0A2S7T1D0_9BACT</name>
<accession>A0A2S7T1D0</accession>
<dbReference type="EMBL" id="PPSL01000001">
    <property type="protein sequence ID" value="PQJ13022.1"/>
    <property type="molecule type" value="Genomic_DNA"/>
</dbReference>
<reference evidence="1 2" key="1">
    <citation type="submission" date="2018-01" db="EMBL/GenBank/DDBJ databases">
        <title>A novel member of the phylum Bacteroidetes isolated from glacier ice.</title>
        <authorList>
            <person name="Liu Q."/>
            <person name="Xin Y.-H."/>
        </authorList>
    </citation>
    <scope>NUCLEOTIDE SEQUENCE [LARGE SCALE GENOMIC DNA]</scope>
    <source>
        <strain evidence="1 2">RB1R16</strain>
    </source>
</reference>
<dbReference type="Pfam" id="PF14375">
    <property type="entry name" value="Cys_rich_CWC"/>
    <property type="match status" value="1"/>
</dbReference>
<gene>
    <name evidence="1" type="ORF">CJD36_004565</name>
</gene>
<organism evidence="1 2">
    <name type="scientific">Flavipsychrobacter stenotrophus</name>
    <dbReference type="NCBI Taxonomy" id="2077091"/>
    <lineage>
        <taxon>Bacteria</taxon>
        <taxon>Pseudomonadati</taxon>
        <taxon>Bacteroidota</taxon>
        <taxon>Chitinophagia</taxon>
        <taxon>Chitinophagales</taxon>
        <taxon>Chitinophagaceae</taxon>
        <taxon>Flavipsychrobacter</taxon>
    </lineage>
</organism>
<proteinExistence type="predicted"/>
<sequence length="64" mass="7254">MENKHCPRCNTAFECKADDILNCQCNGIVFNDSQKEGIAMAFNDCLCRKCLLELQHEPVKPCGY</sequence>
<keyword evidence="2" id="KW-1185">Reference proteome</keyword>